<dbReference type="GO" id="GO:0000287">
    <property type="term" value="F:magnesium ion binding"/>
    <property type="evidence" value="ECO:0007669"/>
    <property type="project" value="TreeGrafter"/>
</dbReference>
<evidence type="ECO:0000313" key="2">
    <source>
        <dbReference type="Proteomes" id="UP000051442"/>
    </source>
</evidence>
<dbReference type="OrthoDB" id="9810101at2"/>
<protein>
    <submittedName>
        <fullName evidence="1">Cof family hydrolase</fullName>
    </submittedName>
</protein>
<keyword evidence="2" id="KW-1185">Reference proteome</keyword>
<organism evidence="1 2">
    <name type="scientific">Secundilactobacillus similis DSM 23365 = JCM 2765</name>
    <dbReference type="NCBI Taxonomy" id="1423804"/>
    <lineage>
        <taxon>Bacteria</taxon>
        <taxon>Bacillati</taxon>
        <taxon>Bacillota</taxon>
        <taxon>Bacilli</taxon>
        <taxon>Lactobacillales</taxon>
        <taxon>Lactobacillaceae</taxon>
        <taxon>Secundilactobacillus</taxon>
    </lineage>
</organism>
<dbReference type="Gene3D" id="3.40.50.1000">
    <property type="entry name" value="HAD superfamily/HAD-like"/>
    <property type="match status" value="1"/>
</dbReference>
<dbReference type="PANTHER" id="PTHR10000:SF25">
    <property type="entry name" value="PHOSPHATASE YKRA-RELATED"/>
    <property type="match status" value="1"/>
</dbReference>
<dbReference type="InterPro" id="IPR023214">
    <property type="entry name" value="HAD_sf"/>
</dbReference>
<dbReference type="SFLD" id="SFLDS00003">
    <property type="entry name" value="Haloacid_Dehalogenase"/>
    <property type="match status" value="1"/>
</dbReference>
<dbReference type="Gene3D" id="3.30.1240.10">
    <property type="match status" value="1"/>
</dbReference>
<dbReference type="GO" id="GO:0005829">
    <property type="term" value="C:cytosol"/>
    <property type="evidence" value="ECO:0007669"/>
    <property type="project" value="TreeGrafter"/>
</dbReference>
<dbReference type="GO" id="GO:0016791">
    <property type="term" value="F:phosphatase activity"/>
    <property type="evidence" value="ECO:0007669"/>
    <property type="project" value="TreeGrafter"/>
</dbReference>
<dbReference type="InterPro" id="IPR006379">
    <property type="entry name" value="HAD-SF_hydro_IIB"/>
</dbReference>
<dbReference type="SFLD" id="SFLDG01140">
    <property type="entry name" value="C2.B:_Phosphomannomutase_and_P"/>
    <property type="match status" value="1"/>
</dbReference>
<dbReference type="NCBIfam" id="TIGR00099">
    <property type="entry name" value="Cof-subfamily"/>
    <property type="match status" value="1"/>
</dbReference>
<dbReference type="SUPFAM" id="SSF56784">
    <property type="entry name" value="HAD-like"/>
    <property type="match status" value="1"/>
</dbReference>
<dbReference type="Pfam" id="PF08282">
    <property type="entry name" value="Hydrolase_3"/>
    <property type="match status" value="1"/>
</dbReference>
<dbReference type="PANTHER" id="PTHR10000">
    <property type="entry name" value="PHOSPHOSERINE PHOSPHATASE"/>
    <property type="match status" value="1"/>
</dbReference>
<dbReference type="InterPro" id="IPR000150">
    <property type="entry name" value="Cof"/>
</dbReference>
<comment type="caution">
    <text evidence="1">The sequence shown here is derived from an EMBL/GenBank/DDBJ whole genome shotgun (WGS) entry which is preliminary data.</text>
</comment>
<dbReference type="EMBL" id="AYZM01000141">
    <property type="protein sequence ID" value="KRN18979.1"/>
    <property type="molecule type" value="Genomic_DNA"/>
</dbReference>
<dbReference type="Proteomes" id="UP000051442">
    <property type="component" value="Unassembled WGS sequence"/>
</dbReference>
<proteinExistence type="predicted"/>
<gene>
    <name evidence="1" type="ORF">FD14_GL001775</name>
</gene>
<dbReference type="PATRIC" id="fig|1423804.4.peg.1923"/>
<reference evidence="1 2" key="1">
    <citation type="journal article" date="2015" name="Genome Announc.">
        <title>Expanding the biotechnology potential of lactobacilli through comparative genomics of 213 strains and associated genera.</title>
        <authorList>
            <person name="Sun Z."/>
            <person name="Harris H.M."/>
            <person name="McCann A."/>
            <person name="Guo C."/>
            <person name="Argimon S."/>
            <person name="Zhang W."/>
            <person name="Yang X."/>
            <person name="Jeffery I.B."/>
            <person name="Cooney J.C."/>
            <person name="Kagawa T.F."/>
            <person name="Liu W."/>
            <person name="Song Y."/>
            <person name="Salvetti E."/>
            <person name="Wrobel A."/>
            <person name="Rasinkangas P."/>
            <person name="Parkhill J."/>
            <person name="Rea M.C."/>
            <person name="O'Sullivan O."/>
            <person name="Ritari J."/>
            <person name="Douillard F.P."/>
            <person name="Paul Ross R."/>
            <person name="Yang R."/>
            <person name="Briner A.E."/>
            <person name="Felis G.E."/>
            <person name="de Vos W.M."/>
            <person name="Barrangou R."/>
            <person name="Klaenhammer T.R."/>
            <person name="Caufield P.W."/>
            <person name="Cui Y."/>
            <person name="Zhang H."/>
            <person name="O'Toole P.W."/>
        </authorList>
    </citation>
    <scope>NUCLEOTIDE SEQUENCE [LARGE SCALE GENOMIC DNA]</scope>
    <source>
        <strain evidence="1 2">DSM 23365</strain>
    </source>
</reference>
<evidence type="ECO:0000313" key="1">
    <source>
        <dbReference type="EMBL" id="KRN18979.1"/>
    </source>
</evidence>
<dbReference type="STRING" id="1423804.FD14_GL001775"/>
<sequence length="258" mass="28806">MVKALTFFDLDGTLLNAKTELDADVIQAIQQLKQNDILPVIATGRNLFEIRHIIDQTNIDTLVSANGTFVVANGKPIYSTPLDKAVIERLTTMTSTNGDAYAVLNHAAARIDRLTDVARNCYHYINTPVPIIDPTYWQFNPINMMLVLTLPENDERYREAFKNELAFYRQTPYSMDVVVPNGSKQTGIKQLLALPEYQDLPTYAFGDGNNDLSMFDVVDHAIAMGNADDHVKDVAEYVTTANVDHGIVNGLKHFKLIS</sequence>
<keyword evidence="1" id="KW-0378">Hydrolase</keyword>
<accession>A0A0R2ET31</accession>
<dbReference type="NCBIfam" id="TIGR01484">
    <property type="entry name" value="HAD-SF-IIB"/>
    <property type="match status" value="1"/>
</dbReference>
<dbReference type="AlphaFoldDB" id="A0A0R2ET31"/>
<dbReference type="RefSeq" id="WP_057152193.1">
    <property type="nucleotide sequence ID" value="NZ_AYZM01000141.1"/>
</dbReference>
<name>A0A0R2ET31_9LACO</name>
<dbReference type="InterPro" id="IPR036412">
    <property type="entry name" value="HAD-like_sf"/>
</dbReference>